<evidence type="ECO:0000256" key="5">
    <source>
        <dbReference type="ARBA" id="ARBA00023237"/>
    </source>
</evidence>
<dbReference type="InterPro" id="IPR033985">
    <property type="entry name" value="SusD-like_N"/>
</dbReference>
<keyword evidence="4" id="KW-0472">Membrane</keyword>
<dbReference type="RefSeq" id="WP_008767317.1">
    <property type="nucleotide sequence ID" value="NZ_BAABXH010000001.1"/>
</dbReference>
<feature type="domain" description="SusD-like N-terminal" evidence="8">
    <location>
        <begin position="27"/>
        <end position="233"/>
    </location>
</feature>
<dbReference type="SUPFAM" id="SSF48452">
    <property type="entry name" value="TPR-like"/>
    <property type="match status" value="1"/>
</dbReference>
<feature type="chain" id="PRO_5002964647" evidence="6">
    <location>
        <begin position="24"/>
        <end position="660"/>
    </location>
</feature>
<reference evidence="10" key="3">
    <citation type="submission" date="2022-10" db="EMBL/GenBank/DDBJ databases">
        <title>Human gut microbiome strain richness.</title>
        <authorList>
            <person name="Chen-Liaw A."/>
        </authorList>
    </citation>
    <scope>NUCLEOTIDE SEQUENCE</scope>
    <source>
        <strain evidence="10">1001283st1_A3_1001283B150304_161114</strain>
    </source>
</reference>
<evidence type="ECO:0000313" key="13">
    <source>
        <dbReference type="Proteomes" id="UP001156218"/>
    </source>
</evidence>
<dbReference type="KEGG" id="btho:Btheta7330_00074"/>
<dbReference type="Pfam" id="PF07980">
    <property type="entry name" value="SusD_RagB"/>
    <property type="match status" value="1"/>
</dbReference>
<dbReference type="EMBL" id="JAQNVG010000040">
    <property type="protein sequence ID" value="MDC2238026.1"/>
    <property type="molecule type" value="Genomic_DNA"/>
</dbReference>
<accession>C6IHN7</accession>
<accession>A0A0N7I9C1</accession>
<proteinExistence type="inferred from homology"/>
<dbReference type="InterPro" id="IPR012944">
    <property type="entry name" value="SusD_RagB_dom"/>
</dbReference>
<evidence type="ECO:0000313" key="12">
    <source>
        <dbReference type="Proteomes" id="UP000436858"/>
    </source>
</evidence>
<dbReference type="PROSITE" id="PS51257">
    <property type="entry name" value="PROKAR_LIPOPROTEIN"/>
    <property type="match status" value="1"/>
</dbReference>
<evidence type="ECO:0000256" key="4">
    <source>
        <dbReference type="ARBA" id="ARBA00023136"/>
    </source>
</evidence>
<reference evidence="9 12" key="1">
    <citation type="journal article" date="2019" name="Nat. Med.">
        <title>A library of human gut bacterial isolates paired with longitudinal multiomics data enables mechanistic microbiome research.</title>
        <authorList>
            <person name="Poyet M."/>
            <person name="Groussin M."/>
            <person name="Gibbons S.M."/>
            <person name="Avila-Pacheco J."/>
            <person name="Jiang X."/>
            <person name="Kearney S.M."/>
            <person name="Perrotta A.R."/>
            <person name="Berdy B."/>
            <person name="Zhao S."/>
            <person name="Lieberman T.D."/>
            <person name="Swanson P.K."/>
            <person name="Smith M."/>
            <person name="Roesemann S."/>
            <person name="Alexander J.E."/>
            <person name="Rich S.A."/>
            <person name="Livny J."/>
            <person name="Vlamakis H."/>
            <person name="Clish C."/>
            <person name="Bullock K."/>
            <person name="Deik A."/>
            <person name="Scott J."/>
            <person name="Pierce K.A."/>
            <person name="Xavier R.J."/>
            <person name="Alm E.J."/>
        </authorList>
    </citation>
    <scope>NUCLEOTIDE SEQUENCE [LARGE SCALE GENOMIC DNA]</scope>
    <source>
        <strain evidence="9 12">BIOML-A162</strain>
    </source>
</reference>
<keyword evidence="5" id="KW-0998">Cell outer membrane</keyword>
<dbReference type="EMBL" id="CP083680">
    <property type="protein sequence ID" value="UYU65225.1"/>
    <property type="molecule type" value="Genomic_DNA"/>
</dbReference>
<name>A0A0N7I9C1_BACT4</name>
<comment type="subcellular location">
    <subcellularLocation>
        <location evidence="1">Cell outer membrane</location>
    </subcellularLocation>
</comment>
<dbReference type="Pfam" id="PF14322">
    <property type="entry name" value="SusD-like_3"/>
    <property type="match status" value="1"/>
</dbReference>
<keyword evidence="3 6" id="KW-0732">Signal</keyword>
<comment type="similarity">
    <text evidence="2">Belongs to the SusD family.</text>
</comment>
<dbReference type="Proteomes" id="UP000436858">
    <property type="component" value="Unassembled WGS sequence"/>
</dbReference>
<evidence type="ECO:0000313" key="11">
    <source>
        <dbReference type="EMBL" id="UYU65225.1"/>
    </source>
</evidence>
<protein>
    <submittedName>
        <fullName evidence="9">RagB/SusD family nutrient uptake outer membrane protein</fullName>
    </submittedName>
</protein>
<evidence type="ECO:0000256" key="3">
    <source>
        <dbReference type="ARBA" id="ARBA00022729"/>
    </source>
</evidence>
<evidence type="ECO:0000313" key="9">
    <source>
        <dbReference type="EMBL" id="KAB4481669.1"/>
    </source>
</evidence>
<feature type="signal peptide" evidence="6">
    <location>
        <begin position="1"/>
        <end position="23"/>
    </location>
</feature>
<dbReference type="GeneID" id="60924228"/>
<evidence type="ECO:0000259" key="8">
    <source>
        <dbReference type="Pfam" id="PF14322"/>
    </source>
</evidence>
<dbReference type="GO" id="GO:0009279">
    <property type="term" value="C:cell outer membrane"/>
    <property type="evidence" value="ECO:0007669"/>
    <property type="project" value="UniProtKB-SubCell"/>
</dbReference>
<gene>
    <name evidence="9" type="ORF">GAN91_12310</name>
    <name evidence="11" type="ORF">KQP68_16790</name>
    <name evidence="10" type="ORF">PO127_19990</name>
</gene>
<dbReference type="Proteomes" id="UP001217776">
    <property type="component" value="Unassembled WGS sequence"/>
</dbReference>
<feature type="domain" description="RagB/SusD" evidence="7">
    <location>
        <begin position="349"/>
        <end position="660"/>
    </location>
</feature>
<dbReference type="EMBL" id="WCRY01000011">
    <property type="protein sequence ID" value="KAB4481669.1"/>
    <property type="molecule type" value="Genomic_DNA"/>
</dbReference>
<dbReference type="OMA" id="ERINECE"/>
<evidence type="ECO:0000256" key="6">
    <source>
        <dbReference type="SAM" id="SignalP"/>
    </source>
</evidence>
<reference evidence="11 13" key="2">
    <citation type="submission" date="2021-06" db="EMBL/GenBank/DDBJ databases">
        <title>Interrogation of the integrated mobile genetic elements in gut-associated Bacteroides with a consensus prediction approach.</title>
        <authorList>
            <person name="Campbell D.E."/>
            <person name="Leigh J.R."/>
            <person name="Kim T."/>
            <person name="England W."/>
            <person name="Whitaker R.J."/>
            <person name="Degnan P.H."/>
        </authorList>
    </citation>
    <scope>NUCLEOTIDE SEQUENCE [LARGE SCALE GENOMIC DNA]</scope>
    <source>
        <strain evidence="11 13">WAL8669</strain>
    </source>
</reference>
<dbReference type="Gene3D" id="1.25.40.390">
    <property type="match status" value="1"/>
</dbReference>
<dbReference type="InterPro" id="IPR011990">
    <property type="entry name" value="TPR-like_helical_dom_sf"/>
</dbReference>
<evidence type="ECO:0000256" key="1">
    <source>
        <dbReference type="ARBA" id="ARBA00004442"/>
    </source>
</evidence>
<evidence type="ECO:0000259" key="7">
    <source>
        <dbReference type="Pfam" id="PF07980"/>
    </source>
</evidence>
<sequence length="660" mass="75437">MNFRKIYCIAAMALMCCTGSMFTSCDDYLDVDSYFDEIFELDSVFKRKEYLEEYINGAGKLLPNEGDLWTNAWSPYQGASDENFTSWNDSRHKAIQLMVDEVTPQSDFYNNYGTWYKGIRKANLVLERINECEDITTSDLRDFMGRCYFLRAYFYYKLVEAYGPVPIVPEMAYDVDASAESMSLERETYENCINYICENFEKAYEYLPSSRTSTLVNLPTSGAALALMGRVRLIEASPWYNGNEFYADWKRSDGTNFMPQVKDESKWGTAALLAKRLIKGSEAGSFKYKLHTVERKLDTKPLPENVPDENYPNGAGGIDALRSYAFMFNGETPAYNNDEFIYMCGYSSTAGDSPAWIATPTSLGGGNGLNITYATVKAFRMEDGSDINNSPLYPTNYWEAIGGSSQSFSDYTLPSDAAKMFDKMEMRFYASVGFNHCYWSGLSYIGTEGNQTKQTVTYYANGTAAPSSDHPEDYNHTGFTCKKYIHYVEDQLKGMMKSKTFPIMRYAEVLLNYVEALNELGSNTYTDEENGITVSRDVDEMVKYFNMVRYRAGLPGITADDARDVTTMRDLIKRERRVEFFCEGRRYHDLRRWGDAIDAYNEPVTGMNIAARSTDRKAFHTETVINNTRSHRVFSYKDYFLPIPRTTMDKNPKLVQNPGW</sequence>
<dbReference type="Proteomes" id="UP001156218">
    <property type="component" value="Chromosome"/>
</dbReference>
<dbReference type="AlphaFoldDB" id="A0A0N7I9C1"/>
<evidence type="ECO:0000256" key="2">
    <source>
        <dbReference type="ARBA" id="ARBA00006275"/>
    </source>
</evidence>
<evidence type="ECO:0000313" key="10">
    <source>
        <dbReference type="EMBL" id="MDC2238026.1"/>
    </source>
</evidence>
<organism evidence="9 12">
    <name type="scientific">Bacteroides thetaiotaomicron</name>
    <dbReference type="NCBI Taxonomy" id="818"/>
    <lineage>
        <taxon>Bacteria</taxon>
        <taxon>Pseudomonadati</taxon>
        <taxon>Bacteroidota</taxon>
        <taxon>Bacteroidia</taxon>
        <taxon>Bacteroidales</taxon>
        <taxon>Bacteroidaceae</taxon>
        <taxon>Bacteroides</taxon>
    </lineage>
</organism>